<sequence>MKTSRPAQTKPVCLHVLGPITLYARGNPDLIGTNLRSEVHEFLALLAARPTGLLASDIAEKLHLAPGSDQNALKNLRRAVRRALRAATGITAQEFILLQGELHKLHPDLVETDLADFTHCLKEAFSGKEKDQNNALSEVRDALAHYRGHFAQGSDYLWADAIREHFATQATDAALRLASRAERADASPREQEEVLGLLEHLSTLHPDHERLAQHAIRLYQAAGRHDAARHTYTRLERHLADLGLEPEPATQTLIAPRNHARKTR</sequence>
<evidence type="ECO:0000259" key="2">
    <source>
        <dbReference type="SMART" id="SM01043"/>
    </source>
</evidence>
<dbReference type="AlphaFoldDB" id="A0A918Y5L2"/>
<evidence type="ECO:0000313" key="4">
    <source>
        <dbReference type="Proteomes" id="UP000608955"/>
    </source>
</evidence>
<dbReference type="PANTHER" id="PTHR35807">
    <property type="entry name" value="TRANSCRIPTIONAL REGULATOR REDD-RELATED"/>
    <property type="match status" value="1"/>
</dbReference>
<dbReference type="Pfam" id="PF03704">
    <property type="entry name" value="BTAD"/>
    <property type="match status" value="1"/>
</dbReference>
<reference evidence="3" key="2">
    <citation type="submission" date="2020-09" db="EMBL/GenBank/DDBJ databases">
        <authorList>
            <person name="Sun Q."/>
            <person name="Ohkuma M."/>
        </authorList>
    </citation>
    <scope>NUCLEOTIDE SEQUENCE</scope>
    <source>
        <strain evidence="3">JCM 4654</strain>
    </source>
</reference>
<accession>A0A918Y5L2</accession>
<feature type="domain" description="Bacterial transcriptional activator" evidence="2">
    <location>
        <begin position="112"/>
        <end position="255"/>
    </location>
</feature>
<keyword evidence="4" id="KW-1185">Reference proteome</keyword>
<dbReference type="Proteomes" id="UP000608955">
    <property type="component" value="Unassembled WGS sequence"/>
</dbReference>
<protein>
    <recommendedName>
        <fullName evidence="2">Bacterial transcriptional activator domain-containing protein</fullName>
    </recommendedName>
</protein>
<dbReference type="InterPro" id="IPR011990">
    <property type="entry name" value="TPR-like_helical_dom_sf"/>
</dbReference>
<dbReference type="SMART" id="SM01043">
    <property type="entry name" value="BTAD"/>
    <property type="match status" value="1"/>
</dbReference>
<dbReference type="InterPro" id="IPR005158">
    <property type="entry name" value="BTAD"/>
</dbReference>
<proteinExistence type="predicted"/>
<name>A0A918Y5L2_9ACTN</name>
<dbReference type="SUPFAM" id="SSF48452">
    <property type="entry name" value="TPR-like"/>
    <property type="match status" value="1"/>
</dbReference>
<evidence type="ECO:0000313" key="3">
    <source>
        <dbReference type="EMBL" id="GHD91816.1"/>
    </source>
</evidence>
<organism evidence="3 4">
    <name type="scientific">Streptomyces naganishii JCM 4654</name>
    <dbReference type="NCBI Taxonomy" id="1306179"/>
    <lineage>
        <taxon>Bacteria</taxon>
        <taxon>Bacillati</taxon>
        <taxon>Actinomycetota</taxon>
        <taxon>Actinomycetes</taxon>
        <taxon>Kitasatosporales</taxon>
        <taxon>Streptomycetaceae</taxon>
        <taxon>Streptomyces</taxon>
    </lineage>
</organism>
<evidence type="ECO:0000256" key="1">
    <source>
        <dbReference type="ARBA" id="ARBA00023012"/>
    </source>
</evidence>
<gene>
    <name evidence="3" type="ORF">GCM10010508_42080</name>
</gene>
<reference evidence="3" key="1">
    <citation type="journal article" date="2014" name="Int. J. Syst. Evol. Microbiol.">
        <title>Complete genome sequence of Corynebacterium casei LMG S-19264T (=DSM 44701T), isolated from a smear-ripened cheese.</title>
        <authorList>
            <consortium name="US DOE Joint Genome Institute (JGI-PGF)"/>
            <person name="Walter F."/>
            <person name="Albersmeier A."/>
            <person name="Kalinowski J."/>
            <person name="Ruckert C."/>
        </authorList>
    </citation>
    <scope>NUCLEOTIDE SEQUENCE</scope>
    <source>
        <strain evidence="3">JCM 4654</strain>
    </source>
</reference>
<dbReference type="GO" id="GO:0000160">
    <property type="term" value="P:phosphorelay signal transduction system"/>
    <property type="evidence" value="ECO:0007669"/>
    <property type="project" value="UniProtKB-KW"/>
</dbReference>
<dbReference type="InterPro" id="IPR051677">
    <property type="entry name" value="AfsR-DnrI-RedD_regulator"/>
</dbReference>
<keyword evidence="1" id="KW-0902">Two-component regulatory system</keyword>
<dbReference type="EMBL" id="BMVF01000011">
    <property type="protein sequence ID" value="GHD91816.1"/>
    <property type="molecule type" value="Genomic_DNA"/>
</dbReference>
<dbReference type="Gene3D" id="1.25.40.10">
    <property type="entry name" value="Tetratricopeptide repeat domain"/>
    <property type="match status" value="1"/>
</dbReference>
<comment type="caution">
    <text evidence="3">The sequence shown here is derived from an EMBL/GenBank/DDBJ whole genome shotgun (WGS) entry which is preliminary data.</text>
</comment>